<dbReference type="Proteomes" id="UP000009168">
    <property type="component" value="Unassembled WGS sequence"/>
</dbReference>
<evidence type="ECO:0000256" key="1">
    <source>
        <dbReference type="ARBA" id="ARBA00001946"/>
    </source>
</evidence>
<keyword evidence="7" id="KW-0067">ATP-binding</keyword>
<organism evidence="10 11">
    <name type="scientific">Tetrahymena thermophila (strain SB210)</name>
    <dbReference type="NCBI Taxonomy" id="312017"/>
    <lineage>
        <taxon>Eukaryota</taxon>
        <taxon>Sar</taxon>
        <taxon>Alveolata</taxon>
        <taxon>Ciliophora</taxon>
        <taxon>Intramacronucleata</taxon>
        <taxon>Oligohymenophorea</taxon>
        <taxon>Hymenostomatida</taxon>
        <taxon>Tetrahymenina</taxon>
        <taxon>Tetrahymenidae</taxon>
        <taxon>Tetrahymena</taxon>
    </lineage>
</organism>
<dbReference type="HAMAP" id="MF_00692">
    <property type="entry name" value="SelO"/>
    <property type="match status" value="1"/>
</dbReference>
<dbReference type="RefSeq" id="XP_001026305.3">
    <property type="nucleotide sequence ID" value="XM_001026305.4"/>
</dbReference>
<dbReference type="OMA" id="LCVTXSS"/>
<evidence type="ECO:0000256" key="4">
    <source>
        <dbReference type="ARBA" id="ARBA00022695"/>
    </source>
</evidence>
<dbReference type="InParanoid" id="Q24E41"/>
<dbReference type="PANTHER" id="PTHR12153:SF15">
    <property type="entry name" value="PROTEIN ADENYLYLTRANSFERASE SELO, MITOCHONDRIAL"/>
    <property type="match status" value="1"/>
</dbReference>
<dbReference type="eggNOG" id="KOG2542">
    <property type="taxonomic scope" value="Eukaryota"/>
</dbReference>
<gene>
    <name evidence="10" type="ORF">TTHERM_00852990</name>
</gene>
<dbReference type="GeneID" id="7824447"/>
<dbReference type="STRING" id="312017.Q24E41"/>
<evidence type="ECO:0000256" key="6">
    <source>
        <dbReference type="ARBA" id="ARBA00022741"/>
    </source>
</evidence>
<evidence type="ECO:0000256" key="3">
    <source>
        <dbReference type="ARBA" id="ARBA00022679"/>
    </source>
</evidence>
<sequence>MLISKKIINKFLSYRVMQQKSSIHKLQFLNLAFNSLPVEENKDNTPHQVRGAFYSKVKPQVRKNPKIVSLSESALNLLDLSKEEVLKDEKESAEILTGNVIPSNAQPIAHCYCGHQFGSWAAQLGDGRAISYGDIRNQKGEIIELQLKGSGITPYSRFADGNAVLRSSIREYLCSEAMHFLNIPTTRAASITITEDQAMRDPLYNQQIVYEKCAVVLRLSPTFIRFGSFQICNKQGPSEGLGEQMIPELLDFIIKNHYPEFNGKEDKYMLFLQEITKRTAQLVAKWQSVGFCHGVLNTDNMSIVGVTIDYGPFGFMEHFDKKHICNHSDKEGYYCYQNQPSACKWNLLRLIEGIKWAVNEEQAKEYVIQNFDKIYYDHYYTLMRRKIGLFREDLYEKNLQLDKKIINNLMDYMDSSGSEFTNFFRKLSQIKLSKESFDENGNVKIEQSDQELIKDLLGFSAQKDSIIERQKPMFDESQLFQIKNLQKSNPMVLAMKGITEKFIQEQEEKLEKYFEIKDLTEEEYIENNESSLRIWFKLYKKRLAEEIQGDSIDFDLINLERKQKMDSVNPAVVLRNYMAQQVIEQAEKGDYSGIEKLLKVLSRPYEDVKENDQEIKICKITPGWASKLCVSCSS</sequence>
<comment type="cofactor">
    <cofactor evidence="1">
        <name>Mg(2+)</name>
        <dbReference type="ChEBI" id="CHEBI:18420"/>
    </cofactor>
</comment>
<reference evidence="11" key="1">
    <citation type="journal article" date="2006" name="PLoS Biol.">
        <title>Macronuclear genome sequence of the ciliate Tetrahymena thermophila, a model eukaryote.</title>
        <authorList>
            <person name="Eisen J.A."/>
            <person name="Coyne R.S."/>
            <person name="Wu M."/>
            <person name="Wu D."/>
            <person name="Thiagarajan M."/>
            <person name="Wortman J.R."/>
            <person name="Badger J.H."/>
            <person name="Ren Q."/>
            <person name="Amedeo P."/>
            <person name="Jones K.M."/>
            <person name="Tallon L.J."/>
            <person name="Delcher A.L."/>
            <person name="Salzberg S.L."/>
            <person name="Silva J.C."/>
            <person name="Haas B.J."/>
            <person name="Majoros W.H."/>
            <person name="Farzad M."/>
            <person name="Carlton J.M."/>
            <person name="Smith R.K. Jr."/>
            <person name="Garg J."/>
            <person name="Pearlman R.E."/>
            <person name="Karrer K.M."/>
            <person name="Sun L."/>
            <person name="Manning G."/>
            <person name="Elde N.C."/>
            <person name="Turkewitz A.P."/>
            <person name="Asai D.J."/>
            <person name="Wilkes D.E."/>
            <person name="Wang Y."/>
            <person name="Cai H."/>
            <person name="Collins K."/>
            <person name="Stewart B.A."/>
            <person name="Lee S.R."/>
            <person name="Wilamowska K."/>
            <person name="Weinberg Z."/>
            <person name="Ruzzo W.L."/>
            <person name="Wloga D."/>
            <person name="Gaertig J."/>
            <person name="Frankel J."/>
            <person name="Tsao C.-C."/>
            <person name="Gorovsky M.A."/>
            <person name="Keeling P.J."/>
            <person name="Waller R.F."/>
            <person name="Patron N.J."/>
            <person name="Cherry J.M."/>
            <person name="Stover N.A."/>
            <person name="Krieger C.J."/>
            <person name="del Toro C."/>
            <person name="Ryder H.F."/>
            <person name="Williamson S.C."/>
            <person name="Barbeau R.A."/>
            <person name="Hamilton E.P."/>
            <person name="Orias E."/>
        </authorList>
    </citation>
    <scope>NUCLEOTIDE SEQUENCE [LARGE SCALE GENOMIC DNA]</scope>
    <source>
        <strain evidence="11">SB210</strain>
    </source>
</reference>
<protein>
    <recommendedName>
        <fullName evidence="9">Selenoprotein O</fullName>
    </recommendedName>
</protein>
<evidence type="ECO:0000256" key="9">
    <source>
        <dbReference type="ARBA" id="ARBA00031547"/>
    </source>
</evidence>
<evidence type="ECO:0000313" key="11">
    <source>
        <dbReference type="Proteomes" id="UP000009168"/>
    </source>
</evidence>
<evidence type="ECO:0000256" key="7">
    <source>
        <dbReference type="ARBA" id="ARBA00022840"/>
    </source>
</evidence>
<dbReference type="OrthoDB" id="10254721at2759"/>
<evidence type="ECO:0000313" key="10">
    <source>
        <dbReference type="EMBL" id="EAS06060.3"/>
    </source>
</evidence>
<dbReference type="NCBIfam" id="NF000658">
    <property type="entry name" value="PRK00029.1"/>
    <property type="match status" value="1"/>
</dbReference>
<dbReference type="GO" id="GO:0016779">
    <property type="term" value="F:nucleotidyltransferase activity"/>
    <property type="evidence" value="ECO:0007669"/>
    <property type="project" value="UniProtKB-KW"/>
</dbReference>
<dbReference type="Pfam" id="PF02696">
    <property type="entry name" value="SelO"/>
    <property type="match status" value="1"/>
</dbReference>
<dbReference type="InterPro" id="IPR003846">
    <property type="entry name" value="SelO"/>
</dbReference>
<dbReference type="GO" id="GO:0005524">
    <property type="term" value="F:ATP binding"/>
    <property type="evidence" value="ECO:0007669"/>
    <property type="project" value="UniProtKB-KW"/>
</dbReference>
<keyword evidence="4" id="KW-0548">Nucleotidyltransferase</keyword>
<proteinExistence type="inferred from homology"/>
<keyword evidence="3" id="KW-0808">Transferase</keyword>
<dbReference type="PANTHER" id="PTHR12153">
    <property type="entry name" value="SELENOPROTEIN O"/>
    <property type="match status" value="1"/>
</dbReference>
<dbReference type="AlphaFoldDB" id="Q24E41"/>
<evidence type="ECO:0000256" key="5">
    <source>
        <dbReference type="ARBA" id="ARBA00022723"/>
    </source>
</evidence>
<dbReference type="EMBL" id="GG662311">
    <property type="protein sequence ID" value="EAS06060.3"/>
    <property type="molecule type" value="Genomic_DNA"/>
</dbReference>
<keyword evidence="6" id="KW-0547">Nucleotide-binding</keyword>
<evidence type="ECO:0000256" key="8">
    <source>
        <dbReference type="ARBA" id="ARBA00022842"/>
    </source>
</evidence>
<dbReference type="HOGENOM" id="CLU_010245_4_0_1"/>
<dbReference type="KEGG" id="tet:TTHERM_00852990"/>
<dbReference type="GO" id="GO:0046872">
    <property type="term" value="F:metal ion binding"/>
    <property type="evidence" value="ECO:0007669"/>
    <property type="project" value="UniProtKB-KW"/>
</dbReference>
<keyword evidence="11" id="KW-1185">Reference proteome</keyword>
<accession>Q24E41</accession>
<keyword evidence="5" id="KW-0479">Metal-binding</keyword>
<evidence type="ECO:0000256" key="2">
    <source>
        <dbReference type="ARBA" id="ARBA00009747"/>
    </source>
</evidence>
<comment type="similarity">
    <text evidence="2">Belongs to the SELO family.</text>
</comment>
<keyword evidence="8" id="KW-0460">Magnesium</keyword>
<name>Q24E41_TETTS</name>